<dbReference type="SUPFAM" id="SSF56300">
    <property type="entry name" value="Metallo-dependent phosphatases"/>
    <property type="match status" value="1"/>
</dbReference>
<dbReference type="Proteomes" id="UP000434582">
    <property type="component" value="Unassembled WGS sequence"/>
</dbReference>
<dbReference type="CDD" id="cd00838">
    <property type="entry name" value="MPP_superfamily"/>
    <property type="match status" value="1"/>
</dbReference>
<accession>A0A7X1ZHA9</accession>
<gene>
    <name evidence="3" type="ORF">GHC57_18730</name>
</gene>
<evidence type="ECO:0000313" key="4">
    <source>
        <dbReference type="Proteomes" id="UP000434582"/>
    </source>
</evidence>
<dbReference type="RefSeq" id="WP_153347126.1">
    <property type="nucleotide sequence ID" value="NZ_WIVE01000126.1"/>
</dbReference>
<proteinExistence type="predicted"/>
<organism evidence="3 4">
    <name type="scientific">Roseospira navarrensis</name>
    <dbReference type="NCBI Taxonomy" id="140058"/>
    <lineage>
        <taxon>Bacteria</taxon>
        <taxon>Pseudomonadati</taxon>
        <taxon>Pseudomonadota</taxon>
        <taxon>Alphaproteobacteria</taxon>
        <taxon>Rhodospirillales</taxon>
        <taxon>Rhodospirillaceae</taxon>
        <taxon>Roseospira</taxon>
    </lineage>
</organism>
<protein>
    <submittedName>
        <fullName evidence="3">Metallophosphoesterase</fullName>
    </submittedName>
</protein>
<dbReference type="GO" id="GO:0016787">
    <property type="term" value="F:hydrolase activity"/>
    <property type="evidence" value="ECO:0007669"/>
    <property type="project" value="InterPro"/>
</dbReference>
<evidence type="ECO:0000313" key="3">
    <source>
        <dbReference type="EMBL" id="MQX38549.1"/>
    </source>
</evidence>
<dbReference type="OrthoDB" id="9013891at2"/>
<evidence type="ECO:0000256" key="1">
    <source>
        <dbReference type="SAM" id="MobiDB-lite"/>
    </source>
</evidence>
<dbReference type="Gene3D" id="3.60.21.10">
    <property type="match status" value="1"/>
</dbReference>
<evidence type="ECO:0000259" key="2">
    <source>
        <dbReference type="Pfam" id="PF00149"/>
    </source>
</evidence>
<dbReference type="Pfam" id="PF00149">
    <property type="entry name" value="Metallophos"/>
    <property type="match status" value="1"/>
</dbReference>
<reference evidence="3 4" key="1">
    <citation type="submission" date="2019-10" db="EMBL/GenBank/DDBJ databases">
        <title>Draft whole-genome sequence of the purple nonsulfur photosynthetic bacterium Roseospira navarrensis DSM 15114.</title>
        <authorList>
            <person name="Kyndt J.A."/>
            <person name="Meyer T.E."/>
        </authorList>
    </citation>
    <scope>NUCLEOTIDE SEQUENCE [LARGE SCALE GENOMIC DNA]</scope>
    <source>
        <strain evidence="3 4">DSM 15114</strain>
    </source>
</reference>
<name>A0A7X1ZHA9_9PROT</name>
<sequence>MKLLAISDLHLGHAKNRAILESPAEHRDDWLILCGDVGETLVHVAAAFEALVPRFAQVIWVPGNHELWTTEEARGRLSGVRKYDALVALARAYGVLTPEDPYPVWPADLPGPRPEGAAPGARHPRVICPLFVLYDYSFRPANVAMEDLRAWATAGRARSADEVHLSPAPYPDRASWCRARLDYTESRLAALPKGTRPILINHFPLRRDLLFISRVPRLAPWCGTVATEDWHRRFRAPVVVTGHQHVPRTDWRHGTRFEEVSLGYPREWRARFTAPRLEDVLREVLPGPPARPVRRFTAGVAERTARAAIAALRWDRHRERRRAPAVLEQVAHGGRPADTETPTPPTGTAVSRLLPGTLWRFRSRAPTAPEERGS</sequence>
<dbReference type="PANTHER" id="PTHR36492">
    <property type="match status" value="1"/>
</dbReference>
<dbReference type="InterPro" id="IPR029052">
    <property type="entry name" value="Metallo-depent_PP-like"/>
</dbReference>
<dbReference type="AlphaFoldDB" id="A0A7X1ZHA9"/>
<dbReference type="PANTHER" id="PTHR36492:SF2">
    <property type="entry name" value="[ACYL-CARRIER-PROTEIN] PHOSPHODIESTERASE PPTH"/>
    <property type="match status" value="1"/>
</dbReference>
<dbReference type="InterPro" id="IPR052963">
    <property type="entry name" value="Pantetheine_PDE"/>
</dbReference>
<feature type="region of interest" description="Disordered" evidence="1">
    <location>
        <begin position="329"/>
        <end position="351"/>
    </location>
</feature>
<dbReference type="InterPro" id="IPR004843">
    <property type="entry name" value="Calcineurin-like_PHP"/>
</dbReference>
<feature type="domain" description="Calcineurin-like phosphoesterase" evidence="2">
    <location>
        <begin position="1"/>
        <end position="79"/>
    </location>
</feature>
<comment type="caution">
    <text evidence="3">The sequence shown here is derived from an EMBL/GenBank/DDBJ whole genome shotgun (WGS) entry which is preliminary data.</text>
</comment>
<keyword evidence="4" id="KW-1185">Reference proteome</keyword>
<dbReference type="EMBL" id="WIVE01000126">
    <property type="protein sequence ID" value="MQX38549.1"/>
    <property type="molecule type" value="Genomic_DNA"/>
</dbReference>